<dbReference type="RefSeq" id="XP_010783474.1">
    <property type="nucleotide sequence ID" value="XM_010785172.1"/>
</dbReference>
<evidence type="ECO:0000313" key="4">
    <source>
        <dbReference type="Proteomes" id="UP000504611"/>
    </source>
</evidence>
<dbReference type="InterPro" id="IPR007110">
    <property type="entry name" value="Ig-like_dom"/>
</dbReference>
<dbReference type="GO" id="GO:0098632">
    <property type="term" value="F:cell-cell adhesion mediator activity"/>
    <property type="evidence" value="ECO:0007669"/>
    <property type="project" value="TreeGrafter"/>
</dbReference>
<accession>A0A6I9NZE8</accession>
<protein>
    <submittedName>
        <fullName evidence="5">Carcinoembryonic antigen-related cell adhesion molecule 6-like</fullName>
    </submittedName>
</protein>
<dbReference type="GO" id="GO:0070593">
    <property type="term" value="P:dendrite self-avoidance"/>
    <property type="evidence" value="ECO:0007669"/>
    <property type="project" value="TreeGrafter"/>
</dbReference>
<dbReference type="Pfam" id="PF07679">
    <property type="entry name" value="I-set"/>
    <property type="match status" value="1"/>
</dbReference>
<feature type="compositionally biased region" description="Polar residues" evidence="2">
    <location>
        <begin position="103"/>
        <end position="122"/>
    </location>
</feature>
<dbReference type="OrthoDB" id="504170at2759"/>
<evidence type="ECO:0000256" key="2">
    <source>
        <dbReference type="SAM" id="MobiDB-lite"/>
    </source>
</evidence>
<dbReference type="PANTHER" id="PTHR10075:SF100">
    <property type="entry name" value="FASCICLIN-2"/>
    <property type="match status" value="1"/>
</dbReference>
<dbReference type="InterPro" id="IPR013098">
    <property type="entry name" value="Ig_I-set"/>
</dbReference>
<evidence type="ECO:0000313" key="5">
    <source>
        <dbReference type="RefSeq" id="XP_010783474.1"/>
    </source>
</evidence>
<dbReference type="GO" id="GO:0005886">
    <property type="term" value="C:plasma membrane"/>
    <property type="evidence" value="ECO:0007669"/>
    <property type="project" value="TreeGrafter"/>
</dbReference>
<dbReference type="GeneID" id="104957529"/>
<proteinExistence type="predicted"/>
<dbReference type="GO" id="GO:0030424">
    <property type="term" value="C:axon"/>
    <property type="evidence" value="ECO:0007669"/>
    <property type="project" value="TreeGrafter"/>
</dbReference>
<feature type="domain" description="Ig-like" evidence="3">
    <location>
        <begin position="17"/>
        <end position="63"/>
    </location>
</feature>
<dbReference type="Gene3D" id="2.60.40.10">
    <property type="entry name" value="Immunoglobulins"/>
    <property type="match status" value="2"/>
</dbReference>
<gene>
    <name evidence="5" type="primary">LOC104957529</name>
</gene>
<dbReference type="Proteomes" id="UP000504611">
    <property type="component" value="Unplaced"/>
</dbReference>
<reference evidence="5" key="1">
    <citation type="submission" date="2025-08" db="UniProtKB">
        <authorList>
            <consortium name="RefSeq"/>
        </authorList>
    </citation>
    <scope>IDENTIFICATION</scope>
    <source>
        <tissue evidence="5">Muscle</tissue>
    </source>
</reference>
<dbReference type="KEGG" id="ncc:104957529"/>
<keyword evidence="1" id="KW-0393">Immunoglobulin domain</keyword>
<organism evidence="4 5">
    <name type="scientific">Notothenia coriiceps</name>
    <name type="common">black rockcod</name>
    <dbReference type="NCBI Taxonomy" id="8208"/>
    <lineage>
        <taxon>Eukaryota</taxon>
        <taxon>Metazoa</taxon>
        <taxon>Chordata</taxon>
        <taxon>Craniata</taxon>
        <taxon>Vertebrata</taxon>
        <taxon>Euteleostomi</taxon>
        <taxon>Actinopterygii</taxon>
        <taxon>Neopterygii</taxon>
        <taxon>Teleostei</taxon>
        <taxon>Neoteleostei</taxon>
        <taxon>Acanthomorphata</taxon>
        <taxon>Eupercaria</taxon>
        <taxon>Perciformes</taxon>
        <taxon>Notothenioidei</taxon>
        <taxon>Nototheniidae</taxon>
        <taxon>Notothenia</taxon>
    </lineage>
</organism>
<dbReference type="PANTHER" id="PTHR10075">
    <property type="entry name" value="BASIGIN RELATED"/>
    <property type="match status" value="1"/>
</dbReference>
<evidence type="ECO:0000259" key="3">
    <source>
        <dbReference type="PROSITE" id="PS50835"/>
    </source>
</evidence>
<feature type="region of interest" description="Disordered" evidence="2">
    <location>
        <begin position="100"/>
        <end position="122"/>
    </location>
</feature>
<sequence>MTFITSLISCRQMFDALFWFQSSLDRTDIGTLLIPNIQRSDSGTYMCVGSNSVGSNSSPLKVSVLKADHVSSAVSIQPSIADVQEGQSLDLSCFAPGNPPPQVTWSKASGRLSSNHQMETSY</sequence>
<evidence type="ECO:0000256" key="1">
    <source>
        <dbReference type="ARBA" id="ARBA00023319"/>
    </source>
</evidence>
<dbReference type="GO" id="GO:0007411">
    <property type="term" value="P:axon guidance"/>
    <property type="evidence" value="ECO:0007669"/>
    <property type="project" value="TreeGrafter"/>
</dbReference>
<dbReference type="Pfam" id="PF00047">
    <property type="entry name" value="ig"/>
    <property type="match status" value="1"/>
</dbReference>
<dbReference type="GO" id="GO:0007156">
    <property type="term" value="P:homophilic cell adhesion via plasma membrane adhesion molecules"/>
    <property type="evidence" value="ECO:0007669"/>
    <property type="project" value="TreeGrafter"/>
</dbReference>
<dbReference type="SUPFAM" id="SSF48726">
    <property type="entry name" value="Immunoglobulin"/>
    <property type="match status" value="2"/>
</dbReference>
<dbReference type="InterPro" id="IPR013783">
    <property type="entry name" value="Ig-like_fold"/>
</dbReference>
<keyword evidence="4" id="KW-1185">Reference proteome</keyword>
<dbReference type="InterPro" id="IPR013151">
    <property type="entry name" value="Immunoglobulin_dom"/>
</dbReference>
<feature type="domain" description="Ig-like" evidence="3">
    <location>
        <begin position="72"/>
        <end position="122"/>
    </location>
</feature>
<dbReference type="PROSITE" id="PS50835">
    <property type="entry name" value="IG_LIKE"/>
    <property type="match status" value="2"/>
</dbReference>
<dbReference type="InterPro" id="IPR036179">
    <property type="entry name" value="Ig-like_dom_sf"/>
</dbReference>
<name>A0A6I9NZE8_9TELE</name>
<dbReference type="AlphaFoldDB" id="A0A6I9NZE8"/>